<comment type="PTM">
    <text evidence="7">Cleaved by autocatalysis into a large and a small subunit.</text>
</comment>
<evidence type="ECO:0000256" key="4">
    <source>
        <dbReference type="ARBA" id="ARBA00047417"/>
    </source>
</evidence>
<dbReference type="Proteomes" id="UP000000393">
    <property type="component" value="Chromosome"/>
</dbReference>
<name>D8K925_NITWC</name>
<dbReference type="AlphaFoldDB" id="D8K925"/>
<dbReference type="PANTHER" id="PTHR43199">
    <property type="entry name" value="GLUTATHIONE HYDROLASE"/>
    <property type="match status" value="1"/>
</dbReference>
<dbReference type="PANTHER" id="PTHR43199:SF6">
    <property type="entry name" value="GLUTATHIONE HYDROLASE PROENZYME"/>
    <property type="match status" value="1"/>
</dbReference>
<comment type="similarity">
    <text evidence="7">Belongs to the gamma-glutamyltransferase family.</text>
</comment>
<dbReference type="GO" id="GO:0006750">
    <property type="term" value="P:glutathione biosynthetic process"/>
    <property type="evidence" value="ECO:0007669"/>
    <property type="project" value="UniProtKB-KW"/>
</dbReference>
<feature type="binding site" evidence="6">
    <location>
        <position position="411"/>
    </location>
    <ligand>
        <name>L-glutamate</name>
        <dbReference type="ChEBI" id="CHEBI:29985"/>
    </ligand>
</feature>
<evidence type="ECO:0000256" key="1">
    <source>
        <dbReference type="ARBA" id="ARBA00001049"/>
    </source>
</evidence>
<keyword evidence="3 7" id="KW-0012">Acyltransferase</keyword>
<evidence type="ECO:0000256" key="5">
    <source>
        <dbReference type="PIRSR" id="PIRSR600101-1"/>
    </source>
</evidence>
<evidence type="ECO:0000256" key="7">
    <source>
        <dbReference type="RuleBase" id="RU368036"/>
    </source>
</evidence>
<dbReference type="KEGG" id="nwa:Nwat_2340"/>
<dbReference type="HOGENOM" id="CLU_014813_0_3_6"/>
<evidence type="ECO:0000256" key="3">
    <source>
        <dbReference type="ARBA" id="ARBA00023315"/>
    </source>
</evidence>
<comment type="subunit">
    <text evidence="7">This enzyme consists of two polypeptide chains, which are synthesized in precursor form from a single polypeptide.</text>
</comment>
<feature type="active site" description="Nucleophile" evidence="5">
    <location>
        <position position="369"/>
    </location>
</feature>
<dbReference type="GO" id="GO:0036374">
    <property type="term" value="F:glutathione hydrolase activity"/>
    <property type="evidence" value="ECO:0007669"/>
    <property type="project" value="UniProtKB-UniRule"/>
</dbReference>
<organism evidence="8 9">
    <name type="scientific">Nitrosococcus watsoni (strain C-113)</name>
    <dbReference type="NCBI Taxonomy" id="105559"/>
    <lineage>
        <taxon>Bacteria</taxon>
        <taxon>Pseudomonadati</taxon>
        <taxon>Pseudomonadota</taxon>
        <taxon>Gammaproteobacteria</taxon>
        <taxon>Chromatiales</taxon>
        <taxon>Chromatiaceae</taxon>
        <taxon>Nitrosococcus</taxon>
    </lineage>
</organism>
<dbReference type="Pfam" id="PF01019">
    <property type="entry name" value="G_glu_transpept"/>
    <property type="match status" value="1"/>
</dbReference>
<dbReference type="MEROPS" id="T03.001"/>
<dbReference type="EC" id="3.4.19.13" evidence="7"/>
<dbReference type="GO" id="GO:0006751">
    <property type="term" value="P:glutathione catabolic process"/>
    <property type="evidence" value="ECO:0007669"/>
    <property type="project" value="UniProtKB-UniRule"/>
</dbReference>
<dbReference type="SUPFAM" id="SSF56235">
    <property type="entry name" value="N-terminal nucleophile aminohydrolases (Ntn hydrolases)"/>
    <property type="match status" value="1"/>
</dbReference>
<dbReference type="EMBL" id="CP002086">
    <property type="protein sequence ID" value="ADJ29168.1"/>
    <property type="molecule type" value="Genomic_DNA"/>
</dbReference>
<dbReference type="GO" id="GO:0103068">
    <property type="term" value="F:leukotriene C4 gamma-glutamyl transferase activity"/>
    <property type="evidence" value="ECO:0007669"/>
    <property type="project" value="UniProtKB-EC"/>
</dbReference>
<sequence>MMIFFRIALVVWLVAGSGLGLAREGQPPAAAIASAHSLATQAGHKALVAGGNAFDAAVAVSAALAVVEPYSSGLGGGGFWLLHLAKEDTEIMLDGRERAPLAATARMYLNEAGALIEGASVDGPLAAAIPGQPAALAHLAEHYGRLSLAKTLAPAIGYAKEGFTVDKPYRRRAAFRLPVLKRWPAAGQVFLANGKVPALGARIKQPALAATLAALAKQGAAGFYRGPVAEALVKGVRAAGGIWSLEDLAQYQVVERAPVRGEYRGFKIISASPPSSGGIALLTMLNMLAQEDLSALSATTRTHLIIEAMRRAYRDRAQYLGDPDFVDIPVKRLIHPYYGAGLRAGIRRDRATSSADLPGIQTQAGGPHTTHFSIIDREGNWVAATLSINYPFGSGFMPPGTGVLLNDEMDDFAAAPGVPNVYGLIGSQANAIAPGKRPLSSMTPTFVENEQGVLVLGTPGGSRIITMVLLGVLEHVAGADLTRLVSQPRFHHQYFPDEVEYEPQAFAGGLIKNLQALGHSLAPRGRPWGNMQAVFWDRAQNRVEAASDPRGVGEAVVR</sequence>
<dbReference type="NCBIfam" id="TIGR00066">
    <property type="entry name" value="g_glut_trans"/>
    <property type="match status" value="1"/>
</dbReference>
<comment type="pathway">
    <text evidence="7">Sulfur metabolism; glutathione metabolism.</text>
</comment>
<comment type="catalytic activity">
    <reaction evidence="4 7">
        <text>an N-terminal (5-L-glutamyl)-[peptide] + an alpha-amino acid = 5-L-glutamyl amino acid + an N-terminal L-alpha-aminoacyl-[peptide]</text>
        <dbReference type="Rhea" id="RHEA:23904"/>
        <dbReference type="Rhea" id="RHEA-COMP:9780"/>
        <dbReference type="Rhea" id="RHEA-COMP:9795"/>
        <dbReference type="ChEBI" id="CHEBI:77644"/>
        <dbReference type="ChEBI" id="CHEBI:78597"/>
        <dbReference type="ChEBI" id="CHEBI:78599"/>
        <dbReference type="ChEBI" id="CHEBI:78608"/>
        <dbReference type="EC" id="2.3.2.2"/>
    </reaction>
</comment>
<dbReference type="InterPro" id="IPR000101">
    <property type="entry name" value="GGT_peptidase"/>
</dbReference>
<proteinExistence type="inferred from homology"/>
<comment type="catalytic activity">
    <reaction evidence="1 7">
        <text>an S-substituted glutathione + H2O = an S-substituted L-cysteinylglycine + L-glutamate</text>
        <dbReference type="Rhea" id="RHEA:59468"/>
        <dbReference type="ChEBI" id="CHEBI:15377"/>
        <dbReference type="ChEBI" id="CHEBI:29985"/>
        <dbReference type="ChEBI" id="CHEBI:90779"/>
        <dbReference type="ChEBI" id="CHEBI:143103"/>
        <dbReference type="EC" id="3.4.19.13"/>
    </reaction>
</comment>
<dbReference type="InterPro" id="IPR051792">
    <property type="entry name" value="GGT_bact"/>
</dbReference>
<evidence type="ECO:0000313" key="9">
    <source>
        <dbReference type="Proteomes" id="UP000000393"/>
    </source>
</evidence>
<evidence type="ECO:0000313" key="8">
    <source>
        <dbReference type="EMBL" id="ADJ29168.1"/>
    </source>
</evidence>
<keyword evidence="7" id="KW-0317">Glutathione biosynthesis</keyword>
<accession>D8K925</accession>
<dbReference type="STRING" id="105559.Nwat_2340"/>
<dbReference type="eggNOG" id="COG0405">
    <property type="taxonomic scope" value="Bacteria"/>
</dbReference>
<keyword evidence="7" id="KW-0378">Hydrolase</keyword>
<dbReference type="EC" id="2.3.2.2" evidence="7"/>
<evidence type="ECO:0000256" key="6">
    <source>
        <dbReference type="PIRSR" id="PIRSR600101-2"/>
    </source>
</evidence>
<comment type="catalytic activity">
    <reaction evidence="2 7">
        <text>glutathione + H2O = L-cysteinylglycine + L-glutamate</text>
        <dbReference type="Rhea" id="RHEA:28807"/>
        <dbReference type="ChEBI" id="CHEBI:15377"/>
        <dbReference type="ChEBI" id="CHEBI:29985"/>
        <dbReference type="ChEBI" id="CHEBI:57925"/>
        <dbReference type="ChEBI" id="CHEBI:61694"/>
        <dbReference type="EC" id="3.4.19.13"/>
    </reaction>
</comment>
<evidence type="ECO:0000256" key="2">
    <source>
        <dbReference type="ARBA" id="ARBA00001089"/>
    </source>
</evidence>
<gene>
    <name evidence="8" type="ordered locus">Nwat_2340</name>
</gene>
<feature type="binding site" evidence="6">
    <location>
        <position position="96"/>
    </location>
    <ligand>
        <name>L-glutamate</name>
        <dbReference type="ChEBI" id="CHEBI:29985"/>
    </ligand>
</feature>
<feature type="binding site" evidence="6">
    <location>
        <begin position="387"/>
        <end position="389"/>
    </location>
    <ligand>
        <name>L-glutamate</name>
        <dbReference type="ChEBI" id="CHEBI:29985"/>
    </ligand>
</feature>
<dbReference type="Gene3D" id="1.10.246.130">
    <property type="match status" value="1"/>
</dbReference>
<dbReference type="InterPro" id="IPR029055">
    <property type="entry name" value="Ntn_hydrolases_N"/>
</dbReference>
<keyword evidence="7" id="KW-0865">Zymogen</keyword>
<keyword evidence="7 8" id="KW-0808">Transferase</keyword>
<dbReference type="Gene3D" id="3.60.20.40">
    <property type="match status" value="1"/>
</dbReference>
<protein>
    <recommendedName>
        <fullName evidence="7">Glutathione hydrolase proenzyme</fullName>
        <ecNumber evidence="7">2.3.2.2</ecNumber>
        <ecNumber evidence="7">3.4.19.13</ecNumber>
    </recommendedName>
    <component>
        <recommendedName>
            <fullName evidence="7">Glutathione hydrolase large chain</fullName>
        </recommendedName>
    </component>
    <component>
        <recommendedName>
            <fullName evidence="7">Glutathione hydrolase small chain</fullName>
        </recommendedName>
    </component>
</protein>
<dbReference type="PRINTS" id="PR01210">
    <property type="entry name" value="GGTRANSPTASE"/>
</dbReference>
<dbReference type="OrthoDB" id="5297205at2"/>
<dbReference type="InterPro" id="IPR043137">
    <property type="entry name" value="GGT_ssub_C"/>
</dbReference>
<dbReference type="RefSeq" id="WP_013221239.1">
    <property type="nucleotide sequence ID" value="NC_014315.1"/>
</dbReference>
<keyword evidence="9" id="KW-1185">Reference proteome</keyword>
<feature type="binding site" evidence="6">
    <location>
        <position position="461"/>
    </location>
    <ligand>
        <name>L-glutamate</name>
        <dbReference type="ChEBI" id="CHEBI:29985"/>
    </ligand>
</feature>
<dbReference type="UniPathway" id="UPA00204"/>
<dbReference type="InterPro" id="IPR043138">
    <property type="entry name" value="GGT_lsub"/>
</dbReference>
<feature type="binding site" evidence="6">
    <location>
        <begin position="440"/>
        <end position="441"/>
    </location>
    <ligand>
        <name>L-glutamate</name>
        <dbReference type="ChEBI" id="CHEBI:29985"/>
    </ligand>
</feature>
<reference evidence="8 9" key="1">
    <citation type="submission" date="2010-06" db="EMBL/GenBank/DDBJ databases">
        <title>Complete sequence of chromosome of Nitrosococcus watsoni C-113.</title>
        <authorList>
            <consortium name="US DOE Joint Genome Institute"/>
            <person name="Lucas S."/>
            <person name="Copeland A."/>
            <person name="Lapidus A."/>
            <person name="Cheng J.-F."/>
            <person name="Bruce D."/>
            <person name="Goodwin L."/>
            <person name="Pitluck S."/>
            <person name="Malfatti S.A."/>
            <person name="Chain P.S.G."/>
            <person name="Land M."/>
            <person name="Hauser L."/>
            <person name="Kyrpides N."/>
            <person name="Ivanova N."/>
            <person name="Cambell M.A."/>
            <person name="Heidelberg J.F."/>
            <person name="Klotz M.G."/>
            <person name="Woyke T."/>
        </authorList>
    </citation>
    <scope>NUCLEOTIDE SEQUENCE [LARGE SCALE GENOMIC DNA]</scope>
    <source>
        <strain evidence="8 9">C-113</strain>
    </source>
</reference>